<evidence type="ECO:0000313" key="14">
    <source>
        <dbReference type="Proteomes" id="UP001595758"/>
    </source>
</evidence>
<dbReference type="RefSeq" id="WP_382339870.1">
    <property type="nucleotide sequence ID" value="NZ_JBHSAB010000001.1"/>
</dbReference>
<gene>
    <name evidence="9 13" type="primary">acpP</name>
    <name evidence="13" type="ORF">ACFORL_00090</name>
</gene>
<keyword evidence="5 9" id="KW-0276">Fatty acid metabolism</keyword>
<comment type="pathway">
    <text evidence="8">Glycolipid biosynthesis; KDO(2)-lipid A biosynthesis.</text>
</comment>
<reference evidence="14" key="1">
    <citation type="journal article" date="2019" name="Int. J. Syst. Evol. Microbiol.">
        <title>The Global Catalogue of Microorganisms (GCM) 10K type strain sequencing project: providing services to taxonomists for standard genome sequencing and annotation.</title>
        <authorList>
            <consortium name="The Broad Institute Genomics Platform"/>
            <consortium name="The Broad Institute Genome Sequencing Center for Infectious Disease"/>
            <person name="Wu L."/>
            <person name="Ma J."/>
        </authorList>
    </citation>
    <scope>NUCLEOTIDE SEQUENCE [LARGE SCALE GENOMIC DNA]</scope>
    <source>
        <strain evidence="14">CCUG 59858</strain>
    </source>
</reference>
<evidence type="ECO:0000256" key="8">
    <source>
        <dbReference type="ARBA" id="ARBA00024328"/>
    </source>
</evidence>
<evidence type="ECO:0000256" key="11">
    <source>
        <dbReference type="RuleBase" id="RU003545"/>
    </source>
</evidence>
<name>A0ABV8CBP8_9GAMM</name>
<keyword evidence="4 9" id="KW-0597">Phosphoprotein</keyword>
<dbReference type="InterPro" id="IPR009081">
    <property type="entry name" value="PP-bd_ACP"/>
</dbReference>
<dbReference type="NCBIfam" id="NF002151">
    <property type="entry name" value="PRK00982.1-5"/>
    <property type="match status" value="1"/>
</dbReference>
<keyword evidence="2 9" id="KW-0596">Phosphopantetheine</keyword>
<dbReference type="NCBIfam" id="NF002149">
    <property type="entry name" value="PRK00982.1-3"/>
    <property type="match status" value="1"/>
</dbReference>
<dbReference type="SUPFAM" id="SSF47336">
    <property type="entry name" value="ACP-like"/>
    <property type="match status" value="1"/>
</dbReference>
<dbReference type="PROSITE" id="PS50075">
    <property type="entry name" value="CARRIER"/>
    <property type="match status" value="1"/>
</dbReference>
<dbReference type="NCBIfam" id="NF002148">
    <property type="entry name" value="PRK00982.1-2"/>
    <property type="match status" value="1"/>
</dbReference>
<evidence type="ECO:0000256" key="7">
    <source>
        <dbReference type="ARBA" id="ARBA00023160"/>
    </source>
</evidence>
<evidence type="ECO:0000256" key="4">
    <source>
        <dbReference type="ARBA" id="ARBA00022553"/>
    </source>
</evidence>
<dbReference type="InterPro" id="IPR036736">
    <property type="entry name" value="ACP-like_sf"/>
</dbReference>
<keyword evidence="9" id="KW-0963">Cytoplasm</keyword>
<evidence type="ECO:0000256" key="5">
    <source>
        <dbReference type="ARBA" id="ARBA00022832"/>
    </source>
</evidence>
<comment type="subcellular location">
    <subcellularLocation>
        <location evidence="9">Cytoplasm</location>
    </subcellularLocation>
</comment>
<dbReference type="InterPro" id="IPR006162">
    <property type="entry name" value="Ppantetheine_attach_site"/>
</dbReference>
<evidence type="ECO:0000256" key="10">
    <source>
        <dbReference type="NCBIfam" id="TIGR00517"/>
    </source>
</evidence>
<keyword evidence="3 9" id="KW-0444">Lipid biosynthesis</keyword>
<evidence type="ECO:0000256" key="1">
    <source>
        <dbReference type="ARBA" id="ARBA00003180"/>
    </source>
</evidence>
<dbReference type="Proteomes" id="UP001595758">
    <property type="component" value="Unassembled WGS sequence"/>
</dbReference>
<comment type="PTM">
    <text evidence="11">4'-phosphopantetheine is transferred from CoA to a specific serine of apo-ACP by acpS.</text>
</comment>
<feature type="modified residue" description="O-(pantetheine 4'-phosphoryl)serine" evidence="9">
    <location>
        <position position="37"/>
    </location>
</feature>
<comment type="PTM">
    <text evidence="9">4'-phosphopantetheine is transferred from CoA to a specific serine of apo-ACP by AcpS. This modification is essential for activity because fatty acids are bound in thioester linkage to the sulfhydryl of the prosthetic group.</text>
</comment>
<dbReference type="Gene3D" id="1.10.1200.10">
    <property type="entry name" value="ACP-like"/>
    <property type="match status" value="1"/>
</dbReference>
<dbReference type="InterPro" id="IPR020806">
    <property type="entry name" value="PKS_PP-bd"/>
</dbReference>
<dbReference type="NCBIfam" id="TIGR00517">
    <property type="entry name" value="acyl_carrier"/>
    <property type="match status" value="1"/>
</dbReference>
<comment type="caution">
    <text evidence="13">The sequence shown here is derived from an EMBL/GenBank/DDBJ whole genome shotgun (WGS) entry which is preliminary data.</text>
</comment>
<keyword evidence="6 9" id="KW-0443">Lipid metabolism</keyword>
<feature type="domain" description="Carrier" evidence="12">
    <location>
        <begin position="2"/>
        <end position="77"/>
    </location>
</feature>
<comment type="similarity">
    <text evidence="9">Belongs to the acyl carrier protein (ACP) family.</text>
</comment>
<dbReference type="InterPro" id="IPR003231">
    <property type="entry name" value="ACP"/>
</dbReference>
<evidence type="ECO:0000256" key="9">
    <source>
        <dbReference type="HAMAP-Rule" id="MF_01217"/>
    </source>
</evidence>
<evidence type="ECO:0000256" key="6">
    <source>
        <dbReference type="ARBA" id="ARBA00023098"/>
    </source>
</evidence>
<accession>A0ABV8CBP8</accession>
<comment type="pathway">
    <text evidence="9 11">Lipid metabolism; fatty acid biosynthesis.</text>
</comment>
<dbReference type="Pfam" id="PF00550">
    <property type="entry name" value="PP-binding"/>
    <property type="match status" value="1"/>
</dbReference>
<protein>
    <recommendedName>
        <fullName evidence="9 10">Acyl carrier protein</fullName>
        <shortName evidence="9">ACP</shortName>
    </recommendedName>
</protein>
<sequence>MSTVEERVRKIVMEQLGVEDKDLSNSASFVDDLGADSLDTVELVMALEEEFETEIPDEKAEKITTIQEAIDYIEANINKEEA</sequence>
<evidence type="ECO:0000256" key="2">
    <source>
        <dbReference type="ARBA" id="ARBA00022450"/>
    </source>
</evidence>
<keyword evidence="14" id="KW-1185">Reference proteome</keyword>
<dbReference type="PROSITE" id="PS00012">
    <property type="entry name" value="PHOSPHOPANTETHEINE"/>
    <property type="match status" value="1"/>
</dbReference>
<dbReference type="PANTHER" id="PTHR20863">
    <property type="entry name" value="ACYL CARRIER PROTEIN"/>
    <property type="match status" value="1"/>
</dbReference>
<evidence type="ECO:0000313" key="13">
    <source>
        <dbReference type="EMBL" id="MFC3907475.1"/>
    </source>
</evidence>
<organism evidence="13 14">
    <name type="scientific">Legionella dresdenensis</name>
    <dbReference type="NCBI Taxonomy" id="450200"/>
    <lineage>
        <taxon>Bacteria</taxon>
        <taxon>Pseudomonadati</taxon>
        <taxon>Pseudomonadota</taxon>
        <taxon>Gammaproteobacteria</taxon>
        <taxon>Legionellales</taxon>
        <taxon>Legionellaceae</taxon>
        <taxon>Legionella</taxon>
    </lineage>
</organism>
<dbReference type="NCBIfam" id="NF002150">
    <property type="entry name" value="PRK00982.1-4"/>
    <property type="match status" value="1"/>
</dbReference>
<keyword evidence="7 9" id="KW-0275">Fatty acid biosynthesis</keyword>
<dbReference type="SMART" id="SM00823">
    <property type="entry name" value="PKS_PP"/>
    <property type="match status" value="1"/>
</dbReference>
<proteinExistence type="inferred from homology"/>
<dbReference type="HAMAP" id="MF_01217">
    <property type="entry name" value="Acyl_carrier"/>
    <property type="match status" value="1"/>
</dbReference>
<dbReference type="PANTHER" id="PTHR20863:SF76">
    <property type="entry name" value="CARRIER DOMAIN-CONTAINING PROTEIN"/>
    <property type="match status" value="1"/>
</dbReference>
<evidence type="ECO:0000259" key="12">
    <source>
        <dbReference type="PROSITE" id="PS50075"/>
    </source>
</evidence>
<dbReference type="EMBL" id="JBHSAB010000001">
    <property type="protein sequence ID" value="MFC3907475.1"/>
    <property type="molecule type" value="Genomic_DNA"/>
</dbReference>
<evidence type="ECO:0000256" key="3">
    <source>
        <dbReference type="ARBA" id="ARBA00022516"/>
    </source>
</evidence>
<comment type="function">
    <text evidence="1 9 11">Carrier of the growing fatty acid chain in fatty acid biosynthesis.</text>
</comment>